<feature type="compositionally biased region" description="Polar residues" evidence="1">
    <location>
        <begin position="74"/>
        <end position="83"/>
    </location>
</feature>
<protein>
    <submittedName>
        <fullName evidence="2">Uncharacterized protein</fullName>
    </submittedName>
</protein>
<comment type="caution">
    <text evidence="2">The sequence shown here is derived from an EMBL/GenBank/DDBJ whole genome shotgun (WGS) entry which is preliminary data.</text>
</comment>
<dbReference type="AlphaFoldDB" id="A0AAD8XU95"/>
<reference evidence="2" key="1">
    <citation type="submission" date="2023-06" db="EMBL/GenBank/DDBJ databases">
        <title>Survivors Of The Sea: Transcriptome response of Skeletonema marinoi to long-term dormancy.</title>
        <authorList>
            <person name="Pinder M.I.M."/>
            <person name="Kourtchenko O."/>
            <person name="Robertson E.K."/>
            <person name="Larsson T."/>
            <person name="Maumus F."/>
            <person name="Osuna-Cruz C.M."/>
            <person name="Vancaester E."/>
            <person name="Stenow R."/>
            <person name="Vandepoele K."/>
            <person name="Ploug H."/>
            <person name="Bruchert V."/>
            <person name="Godhe A."/>
            <person name="Topel M."/>
        </authorList>
    </citation>
    <scope>NUCLEOTIDE SEQUENCE</scope>
    <source>
        <strain evidence="2">R05AC</strain>
    </source>
</reference>
<dbReference type="Proteomes" id="UP001224775">
    <property type="component" value="Unassembled WGS sequence"/>
</dbReference>
<gene>
    <name evidence="2" type="ORF">QTG54_015783</name>
</gene>
<dbReference type="EMBL" id="JATAAI010000048">
    <property type="protein sequence ID" value="KAK1733495.1"/>
    <property type="molecule type" value="Genomic_DNA"/>
</dbReference>
<proteinExistence type="predicted"/>
<evidence type="ECO:0000313" key="3">
    <source>
        <dbReference type="Proteomes" id="UP001224775"/>
    </source>
</evidence>
<accession>A0AAD8XU95</accession>
<sequence>MFTTTAQGAENAAAVMDSTTSGEASEGMNSTPMGDCLGRHQQEEICSGNELHPDGGLFGTTPTGGNLFGEGGFNQANLNTTPGTREILPFF</sequence>
<evidence type="ECO:0000256" key="1">
    <source>
        <dbReference type="SAM" id="MobiDB-lite"/>
    </source>
</evidence>
<organism evidence="2 3">
    <name type="scientific">Skeletonema marinoi</name>
    <dbReference type="NCBI Taxonomy" id="267567"/>
    <lineage>
        <taxon>Eukaryota</taxon>
        <taxon>Sar</taxon>
        <taxon>Stramenopiles</taxon>
        <taxon>Ochrophyta</taxon>
        <taxon>Bacillariophyta</taxon>
        <taxon>Coscinodiscophyceae</taxon>
        <taxon>Thalassiosirophycidae</taxon>
        <taxon>Thalassiosirales</taxon>
        <taxon>Skeletonemataceae</taxon>
        <taxon>Skeletonema</taxon>
        <taxon>Skeletonema marinoi-dohrnii complex</taxon>
    </lineage>
</organism>
<feature type="compositionally biased region" description="Polar residues" evidence="1">
    <location>
        <begin position="17"/>
        <end position="32"/>
    </location>
</feature>
<keyword evidence="3" id="KW-1185">Reference proteome</keyword>
<evidence type="ECO:0000313" key="2">
    <source>
        <dbReference type="EMBL" id="KAK1733495.1"/>
    </source>
</evidence>
<name>A0AAD8XU95_9STRA</name>
<feature type="region of interest" description="Disordered" evidence="1">
    <location>
        <begin position="1"/>
        <end position="91"/>
    </location>
</feature>